<comment type="catalytic activity">
    <reaction evidence="1">
        <text>a 1,2-diacyl-sn-glycero-3-phosphocholine + H2O = a 2-acyl-sn-glycero-3-phosphocholine + a fatty acid + H(+)</text>
        <dbReference type="Rhea" id="RHEA:18689"/>
        <dbReference type="ChEBI" id="CHEBI:15377"/>
        <dbReference type="ChEBI" id="CHEBI:15378"/>
        <dbReference type="ChEBI" id="CHEBI:28868"/>
        <dbReference type="ChEBI" id="CHEBI:57643"/>
        <dbReference type="ChEBI" id="CHEBI:57875"/>
        <dbReference type="EC" id="3.1.1.32"/>
    </reaction>
</comment>
<evidence type="ECO:0000256" key="9">
    <source>
        <dbReference type="ARBA" id="ARBA00022452"/>
    </source>
</evidence>
<keyword evidence="15" id="KW-0442">Lipid degradation</keyword>
<feature type="non-terminal residue" evidence="20">
    <location>
        <position position="1"/>
    </location>
</feature>
<evidence type="ECO:0000256" key="10">
    <source>
        <dbReference type="ARBA" id="ARBA00022692"/>
    </source>
</evidence>
<keyword evidence="10" id="KW-0812">Transmembrane</keyword>
<comment type="cofactor">
    <cofactor evidence="3">
        <name>Ca(2+)</name>
        <dbReference type="ChEBI" id="CHEBI:29108"/>
    </cofactor>
</comment>
<evidence type="ECO:0000256" key="3">
    <source>
        <dbReference type="ARBA" id="ARBA00001913"/>
    </source>
</evidence>
<protein>
    <recommendedName>
        <fullName evidence="19">Phosphatidylcholine 1-acylhydrolase</fullName>
        <ecNumber evidence="7">3.1.1.32</ecNumber>
        <ecNumber evidence="8">3.1.1.4</ecNumber>
    </recommendedName>
</protein>
<keyword evidence="21" id="KW-1185">Reference proteome</keyword>
<dbReference type="InterPro" id="IPR003187">
    <property type="entry name" value="PLipase_A1"/>
</dbReference>
<keyword evidence="13" id="KW-0378">Hydrolase</keyword>
<evidence type="ECO:0000256" key="2">
    <source>
        <dbReference type="ARBA" id="ARBA00001604"/>
    </source>
</evidence>
<feature type="non-terminal residue" evidence="20">
    <location>
        <position position="80"/>
    </location>
</feature>
<evidence type="ECO:0000256" key="16">
    <source>
        <dbReference type="ARBA" id="ARBA00023098"/>
    </source>
</evidence>
<evidence type="ECO:0000256" key="8">
    <source>
        <dbReference type="ARBA" id="ARBA00013278"/>
    </source>
</evidence>
<evidence type="ECO:0000256" key="11">
    <source>
        <dbReference type="ARBA" id="ARBA00022723"/>
    </source>
</evidence>
<dbReference type="PANTHER" id="PTHR40457">
    <property type="entry name" value="PHOSPHOLIPASE A1"/>
    <property type="match status" value="1"/>
</dbReference>
<evidence type="ECO:0000313" key="21">
    <source>
        <dbReference type="Proteomes" id="UP001287282"/>
    </source>
</evidence>
<gene>
    <name evidence="20" type="ORF">RYX56_24780</name>
</gene>
<accession>A0ABU3XIF2</accession>
<comment type="similarity">
    <text evidence="5">Belongs to the phospholipase A1 family.</text>
</comment>
<comment type="subunit">
    <text evidence="6">Homodimer; dimerization is reversible, and the dimeric form is the active one.</text>
</comment>
<dbReference type="PANTHER" id="PTHR40457:SF1">
    <property type="entry name" value="PHOSPHOLIPASE A1"/>
    <property type="match status" value="1"/>
</dbReference>
<evidence type="ECO:0000256" key="4">
    <source>
        <dbReference type="ARBA" id="ARBA00004571"/>
    </source>
</evidence>
<evidence type="ECO:0000256" key="6">
    <source>
        <dbReference type="ARBA" id="ARBA00011702"/>
    </source>
</evidence>
<organism evidence="20 21">
    <name type="scientific">Alkalihalophilus lindianensis</name>
    <dbReference type="NCBI Taxonomy" id="1630542"/>
    <lineage>
        <taxon>Bacteria</taxon>
        <taxon>Bacillati</taxon>
        <taxon>Bacillota</taxon>
        <taxon>Bacilli</taxon>
        <taxon>Bacillales</taxon>
        <taxon>Bacillaceae</taxon>
        <taxon>Alkalihalophilus</taxon>
    </lineage>
</organism>
<evidence type="ECO:0000256" key="1">
    <source>
        <dbReference type="ARBA" id="ARBA00000111"/>
    </source>
</evidence>
<evidence type="ECO:0000256" key="12">
    <source>
        <dbReference type="ARBA" id="ARBA00022729"/>
    </source>
</evidence>
<keyword evidence="12" id="KW-0732">Signal</keyword>
<keyword evidence="18" id="KW-0998">Cell outer membrane</keyword>
<evidence type="ECO:0000313" key="20">
    <source>
        <dbReference type="EMBL" id="MDV2687568.1"/>
    </source>
</evidence>
<evidence type="ECO:0000256" key="14">
    <source>
        <dbReference type="ARBA" id="ARBA00022837"/>
    </source>
</evidence>
<keyword evidence="14" id="KW-0106">Calcium</keyword>
<keyword evidence="9" id="KW-1134">Transmembrane beta strand</keyword>
<dbReference type="Proteomes" id="UP001287282">
    <property type="component" value="Unassembled WGS sequence"/>
</dbReference>
<evidence type="ECO:0000256" key="5">
    <source>
        <dbReference type="ARBA" id="ARBA00010525"/>
    </source>
</evidence>
<sequence>RTDWNLLGLKLRFINFGFVHQSNGRGGTLSRSWNRLYAQFAFERGGFVMMVRPWYRMSESLGRGALDNNPDILDYYGHGD</sequence>
<dbReference type="EC" id="3.1.1.4" evidence="8"/>
<name>A0ABU3XIF2_9BACI</name>
<evidence type="ECO:0000256" key="17">
    <source>
        <dbReference type="ARBA" id="ARBA00023136"/>
    </source>
</evidence>
<dbReference type="RefSeq" id="WP_317124443.1">
    <property type="nucleotide sequence ID" value="NZ_JAWJBA010000914.1"/>
</dbReference>
<reference evidence="20 21" key="1">
    <citation type="submission" date="2023-10" db="EMBL/GenBank/DDBJ databases">
        <title>Screening of Alkalihalobacillus lindianensis BZ-TG-R113 and Its Alleviation of Salt Stress on Rapeseed Growth.</title>
        <authorList>
            <person name="Zhao B."/>
            <person name="Guo T."/>
        </authorList>
    </citation>
    <scope>NUCLEOTIDE SEQUENCE [LARGE SCALE GENOMIC DNA]</scope>
    <source>
        <strain evidence="20 21">BZ-TG-R113</strain>
    </source>
</reference>
<proteinExistence type="inferred from homology"/>
<dbReference type="SUPFAM" id="SSF56931">
    <property type="entry name" value="Outer membrane phospholipase A (OMPLA)"/>
    <property type="match status" value="1"/>
</dbReference>
<evidence type="ECO:0000256" key="19">
    <source>
        <dbReference type="ARBA" id="ARBA00032375"/>
    </source>
</evidence>
<dbReference type="PRINTS" id="PR01486">
    <property type="entry name" value="PHPHLIPASEA1"/>
</dbReference>
<comment type="caution">
    <text evidence="20">The sequence shown here is derived from an EMBL/GenBank/DDBJ whole genome shotgun (WGS) entry which is preliminary data.</text>
</comment>
<dbReference type="Gene3D" id="2.40.230.10">
    <property type="entry name" value="Phospholipase A1"/>
    <property type="match status" value="1"/>
</dbReference>
<dbReference type="InterPro" id="IPR036541">
    <property type="entry name" value="PLipase_A1_sf"/>
</dbReference>
<comment type="subcellular location">
    <subcellularLocation>
        <location evidence="4">Cell outer membrane</location>
        <topology evidence="4">Multi-pass membrane protein</topology>
    </subcellularLocation>
</comment>
<dbReference type="EMBL" id="JAWJBA010000914">
    <property type="protein sequence ID" value="MDV2687568.1"/>
    <property type="molecule type" value="Genomic_DNA"/>
</dbReference>
<comment type="catalytic activity">
    <reaction evidence="2">
        <text>a 1,2-diacyl-sn-glycero-3-phosphocholine + H2O = a 1-acyl-sn-glycero-3-phosphocholine + a fatty acid + H(+)</text>
        <dbReference type="Rhea" id="RHEA:15801"/>
        <dbReference type="ChEBI" id="CHEBI:15377"/>
        <dbReference type="ChEBI" id="CHEBI:15378"/>
        <dbReference type="ChEBI" id="CHEBI:28868"/>
        <dbReference type="ChEBI" id="CHEBI:57643"/>
        <dbReference type="ChEBI" id="CHEBI:58168"/>
        <dbReference type="EC" id="3.1.1.4"/>
    </reaction>
</comment>
<dbReference type="EC" id="3.1.1.32" evidence="7"/>
<dbReference type="Pfam" id="PF02253">
    <property type="entry name" value="PLA1"/>
    <property type="match status" value="1"/>
</dbReference>
<keyword evidence="16" id="KW-0443">Lipid metabolism</keyword>
<evidence type="ECO:0000256" key="13">
    <source>
        <dbReference type="ARBA" id="ARBA00022801"/>
    </source>
</evidence>
<evidence type="ECO:0000256" key="7">
    <source>
        <dbReference type="ARBA" id="ARBA00013179"/>
    </source>
</evidence>
<keyword evidence="17" id="KW-0472">Membrane</keyword>
<evidence type="ECO:0000256" key="15">
    <source>
        <dbReference type="ARBA" id="ARBA00022963"/>
    </source>
</evidence>
<evidence type="ECO:0000256" key="18">
    <source>
        <dbReference type="ARBA" id="ARBA00023237"/>
    </source>
</evidence>
<keyword evidence="11" id="KW-0479">Metal-binding</keyword>